<evidence type="ECO:0000313" key="2">
    <source>
        <dbReference type="Proteomes" id="UP000597338"/>
    </source>
</evidence>
<dbReference type="RefSeq" id="WP_188748900.1">
    <property type="nucleotide sequence ID" value="NZ_BMIK01000003.1"/>
</dbReference>
<dbReference type="Proteomes" id="UP000597338">
    <property type="component" value="Unassembled WGS sequence"/>
</dbReference>
<sequence length="294" mass="34460">MKQKDDYLWKGVLEDVFDDFLRFLYPDADSIFDLSRGITFLDKELEQLFPPEDDEFALKVVDKLAQVYTHDGAKEWVLIHVEVQGSYRKDFASRMFTYYYRILDKYHKRIAAFAILTEASKKPRPNVFEEEFMGTSIQYRFNTYKIAEQDTDRLLASDNPFALVVLTAKAAFVGKNVNDKDESDKALLQTKIQLARELLERNMSKEKIRGLMNFLRYYVRFDNSGVNTIFEQEVEKLTERSHTMGIEELLLNRAKKEGKRESLISVAREMKKDGIPVEQIVKFTKLSIKEIEKL</sequence>
<protein>
    <recommendedName>
        <fullName evidence="3">Transposase (putative) YhgA-like domain-containing protein</fullName>
    </recommendedName>
</protein>
<proteinExistence type="predicted"/>
<reference evidence="2" key="1">
    <citation type="journal article" date="2019" name="Int. J. Syst. Evol. Microbiol.">
        <title>The Global Catalogue of Microorganisms (GCM) 10K type strain sequencing project: providing services to taxonomists for standard genome sequencing and annotation.</title>
        <authorList>
            <consortium name="The Broad Institute Genomics Platform"/>
            <consortium name="The Broad Institute Genome Sequencing Center for Infectious Disease"/>
            <person name="Wu L."/>
            <person name="Ma J."/>
        </authorList>
    </citation>
    <scope>NUCLEOTIDE SEQUENCE [LARGE SCALE GENOMIC DNA]</scope>
    <source>
        <strain evidence="2">CGMCC 1.15342</strain>
    </source>
</reference>
<gene>
    <name evidence="1" type="ORF">GCM10011386_13820</name>
</gene>
<comment type="caution">
    <text evidence="1">The sequence shown here is derived from an EMBL/GenBank/DDBJ whole genome shotgun (WGS) entry which is preliminary data.</text>
</comment>
<keyword evidence="2" id="KW-1185">Reference proteome</keyword>
<dbReference type="EMBL" id="BMIK01000003">
    <property type="protein sequence ID" value="GGC23153.1"/>
    <property type="molecule type" value="Genomic_DNA"/>
</dbReference>
<name>A0ABQ1LEW4_9SPHI</name>
<organism evidence="1 2">
    <name type="scientific">Parapedobacter defluvii</name>
    <dbReference type="NCBI Taxonomy" id="2045106"/>
    <lineage>
        <taxon>Bacteria</taxon>
        <taxon>Pseudomonadati</taxon>
        <taxon>Bacteroidota</taxon>
        <taxon>Sphingobacteriia</taxon>
        <taxon>Sphingobacteriales</taxon>
        <taxon>Sphingobacteriaceae</taxon>
        <taxon>Parapedobacter</taxon>
    </lineage>
</organism>
<evidence type="ECO:0008006" key="3">
    <source>
        <dbReference type="Google" id="ProtNLM"/>
    </source>
</evidence>
<evidence type="ECO:0000313" key="1">
    <source>
        <dbReference type="EMBL" id="GGC23153.1"/>
    </source>
</evidence>
<accession>A0ABQ1LEW4</accession>